<keyword evidence="3" id="KW-1185">Reference proteome</keyword>
<dbReference type="InterPro" id="IPR000600">
    <property type="entry name" value="ROK"/>
</dbReference>
<accession>A0A8J3PVZ6</accession>
<proteinExistence type="inferred from homology"/>
<reference evidence="2 3" key="1">
    <citation type="submission" date="2021-01" db="EMBL/GenBank/DDBJ databases">
        <title>Whole genome shotgun sequence of Planotetraspora kaengkrachanensis NBRC 104272.</title>
        <authorList>
            <person name="Komaki H."/>
            <person name="Tamura T."/>
        </authorList>
    </citation>
    <scope>NUCLEOTIDE SEQUENCE [LARGE SCALE GENOMIC DNA]</scope>
    <source>
        <strain evidence="2 3">NBRC 104272</strain>
    </source>
</reference>
<dbReference type="AlphaFoldDB" id="A0A8J3PVZ6"/>
<dbReference type="InterPro" id="IPR036390">
    <property type="entry name" value="WH_DNA-bd_sf"/>
</dbReference>
<comment type="caution">
    <text evidence="2">The sequence shown here is derived from an EMBL/GenBank/DDBJ whole genome shotgun (WGS) entry which is preliminary data.</text>
</comment>
<dbReference type="PANTHER" id="PTHR18964:SF149">
    <property type="entry name" value="BIFUNCTIONAL UDP-N-ACETYLGLUCOSAMINE 2-EPIMERASE_N-ACETYLMANNOSAMINE KINASE"/>
    <property type="match status" value="1"/>
</dbReference>
<dbReference type="PANTHER" id="PTHR18964">
    <property type="entry name" value="ROK (REPRESSOR, ORF, KINASE) FAMILY"/>
    <property type="match status" value="1"/>
</dbReference>
<comment type="similarity">
    <text evidence="1">Belongs to the ROK (NagC/XylR) family.</text>
</comment>
<dbReference type="InterPro" id="IPR036388">
    <property type="entry name" value="WH-like_DNA-bd_sf"/>
</dbReference>
<sequence>MVQGDPLMINWPAFRGGYVNLGNVVSMSGGTANTTSLLRVMNERAVFGEIFRLGKVSRPELAQATGLSKPTISMALADLERARLVRPVGLRTGNAGRAALLYEIRPQAGAVLAVDIGRAYVRLALADLVGDIVARRDEPSRAESYDEVLTQLSGIVDQLTAEAGMARADITLSVFGTPGIHDKETGILRLAPNLPGWEQPGAVERLADVTESPYVVENDVDLAAVGEGAYGLGQGVSHFVYVSIGTGIGMGVVIDGKLYRGSQGAAGEISYLPVGEGDPLVNPGRGMFESVASADGVVAAAGRLGMVAATAKEVFDAARSGDEIAGRVVAAEADHVAHALAGVTAVLDPELVVLGGGIGAQAGDLLIEPVARRLESLVALRPPRIESSTLGSDAVLLGAMAFGLTTARDLVFERAVATTPLG</sequence>
<keyword evidence="2" id="KW-0418">Kinase</keyword>
<dbReference type="InterPro" id="IPR043129">
    <property type="entry name" value="ATPase_NBD"/>
</dbReference>
<dbReference type="Gene3D" id="3.30.420.40">
    <property type="match status" value="2"/>
</dbReference>
<dbReference type="Gene3D" id="1.10.10.10">
    <property type="entry name" value="Winged helix-like DNA-binding domain superfamily/Winged helix DNA-binding domain"/>
    <property type="match status" value="1"/>
</dbReference>
<evidence type="ECO:0000256" key="1">
    <source>
        <dbReference type="ARBA" id="ARBA00006479"/>
    </source>
</evidence>
<dbReference type="InterPro" id="IPR011991">
    <property type="entry name" value="ArsR-like_HTH"/>
</dbReference>
<dbReference type="Proteomes" id="UP000630097">
    <property type="component" value="Unassembled WGS sequence"/>
</dbReference>
<dbReference type="CDD" id="cd00090">
    <property type="entry name" value="HTH_ARSR"/>
    <property type="match status" value="1"/>
</dbReference>
<dbReference type="Pfam" id="PF00480">
    <property type="entry name" value="ROK"/>
    <property type="match status" value="1"/>
</dbReference>
<dbReference type="EMBL" id="BONV01000026">
    <property type="protein sequence ID" value="GIG82012.1"/>
    <property type="molecule type" value="Genomic_DNA"/>
</dbReference>
<name>A0A8J3PVZ6_9ACTN</name>
<protein>
    <submittedName>
        <fullName evidence="2">Sugar kinase</fullName>
    </submittedName>
</protein>
<dbReference type="SUPFAM" id="SSF53067">
    <property type="entry name" value="Actin-like ATPase domain"/>
    <property type="match status" value="1"/>
</dbReference>
<dbReference type="GO" id="GO:0016301">
    <property type="term" value="F:kinase activity"/>
    <property type="evidence" value="ECO:0007669"/>
    <property type="project" value="UniProtKB-KW"/>
</dbReference>
<organism evidence="2 3">
    <name type="scientific">Planotetraspora kaengkrachanensis</name>
    <dbReference type="NCBI Taxonomy" id="575193"/>
    <lineage>
        <taxon>Bacteria</taxon>
        <taxon>Bacillati</taxon>
        <taxon>Actinomycetota</taxon>
        <taxon>Actinomycetes</taxon>
        <taxon>Streptosporangiales</taxon>
        <taxon>Streptosporangiaceae</taxon>
        <taxon>Planotetraspora</taxon>
    </lineage>
</organism>
<dbReference type="SUPFAM" id="SSF46785">
    <property type="entry name" value="Winged helix' DNA-binding domain"/>
    <property type="match status" value="1"/>
</dbReference>
<evidence type="ECO:0000313" key="3">
    <source>
        <dbReference type="Proteomes" id="UP000630097"/>
    </source>
</evidence>
<gene>
    <name evidence="2" type="ORF">Pka01_51390</name>
</gene>
<keyword evidence="2" id="KW-0808">Transferase</keyword>
<evidence type="ECO:0000313" key="2">
    <source>
        <dbReference type="EMBL" id="GIG82012.1"/>
    </source>
</evidence>